<evidence type="ECO:0000313" key="4">
    <source>
        <dbReference type="Proteomes" id="UP000775547"/>
    </source>
</evidence>
<dbReference type="Gene3D" id="1.10.510.10">
    <property type="entry name" value="Transferase(Phosphotransferase) domain 1"/>
    <property type="match status" value="1"/>
</dbReference>
<name>A0A9P7K714_9AGAR</name>
<dbReference type="Pfam" id="PF00069">
    <property type="entry name" value="Pkinase"/>
    <property type="match status" value="1"/>
</dbReference>
<dbReference type="GO" id="GO:0004674">
    <property type="term" value="F:protein serine/threonine kinase activity"/>
    <property type="evidence" value="ECO:0007669"/>
    <property type="project" value="TreeGrafter"/>
</dbReference>
<feature type="non-terminal residue" evidence="3">
    <location>
        <position position="382"/>
    </location>
</feature>
<gene>
    <name evidence="3" type="ORF">DXG03_007185</name>
</gene>
<evidence type="ECO:0000256" key="1">
    <source>
        <dbReference type="SAM" id="SignalP"/>
    </source>
</evidence>
<evidence type="ECO:0000259" key="2">
    <source>
        <dbReference type="PROSITE" id="PS50011"/>
    </source>
</evidence>
<dbReference type="OrthoDB" id="2985259at2759"/>
<dbReference type="GO" id="GO:0005524">
    <property type="term" value="F:ATP binding"/>
    <property type="evidence" value="ECO:0007669"/>
    <property type="project" value="InterPro"/>
</dbReference>
<sequence length="382" mass="43523">LASTALATLLVLTFWRMDHPRRKRKYIRDKVRYNDSVFESHVTLSTQLPRTIQGWRVPGASYDTDEKIWQDLADVLRDAGYVQWDHDGFSLLSSPGLTFPSLGGFGYALDTRKMGKIGSASYLCGFEYSNPLTRAVRTRDGMDAVVRVMVIGNEGHEHLRILRRIATGEQSMYSNNHTLPMFAEFQLEDIIFAVFPKVGATLRESYCSWPNNSVADVIDMIMQMLEGLAFIHNLKIAHRDAFRDNFVLEWQPESLTKFSPSRPRVYLIDFETAVDFPPEYPADKCVLSGYPFPLETYKRAHAPEFASEKPYCPFKVDVWQLGTSLLDFQSTIPAIDDALKDMRNTDPMIRPTAQEALNRLSDVVNSLAPKLLHIEPLDCEEI</sequence>
<reference evidence="3" key="1">
    <citation type="submission" date="2020-07" db="EMBL/GenBank/DDBJ databases">
        <authorList>
            <person name="Nieuwenhuis M."/>
            <person name="Van De Peppel L.J.J."/>
        </authorList>
    </citation>
    <scope>NUCLEOTIDE SEQUENCE</scope>
    <source>
        <strain evidence="3">AP01</strain>
        <tissue evidence="3">Mycelium</tissue>
    </source>
</reference>
<dbReference type="PANTHER" id="PTHR44167:SF30">
    <property type="entry name" value="PHOSPHORYLASE KINASE"/>
    <property type="match status" value="1"/>
</dbReference>
<feature type="signal peptide" evidence="1">
    <location>
        <begin position="1"/>
        <end position="20"/>
    </location>
</feature>
<dbReference type="EMBL" id="JABCKV010000501">
    <property type="protein sequence ID" value="KAG5640796.1"/>
    <property type="molecule type" value="Genomic_DNA"/>
</dbReference>
<accession>A0A9P7K714</accession>
<dbReference type="GO" id="GO:0044773">
    <property type="term" value="P:mitotic DNA damage checkpoint signaling"/>
    <property type="evidence" value="ECO:0007669"/>
    <property type="project" value="TreeGrafter"/>
</dbReference>
<evidence type="ECO:0000313" key="3">
    <source>
        <dbReference type="EMBL" id="KAG5640796.1"/>
    </source>
</evidence>
<dbReference type="AlphaFoldDB" id="A0A9P7K714"/>
<dbReference type="SUPFAM" id="SSF56112">
    <property type="entry name" value="Protein kinase-like (PK-like)"/>
    <property type="match status" value="1"/>
</dbReference>
<dbReference type="Proteomes" id="UP000775547">
    <property type="component" value="Unassembled WGS sequence"/>
</dbReference>
<comment type="caution">
    <text evidence="3">The sequence shown here is derived from an EMBL/GenBank/DDBJ whole genome shotgun (WGS) entry which is preliminary data.</text>
</comment>
<dbReference type="GO" id="GO:0005634">
    <property type="term" value="C:nucleus"/>
    <property type="evidence" value="ECO:0007669"/>
    <property type="project" value="TreeGrafter"/>
</dbReference>
<dbReference type="SMART" id="SM00220">
    <property type="entry name" value="S_TKc"/>
    <property type="match status" value="1"/>
</dbReference>
<proteinExistence type="predicted"/>
<organism evidence="3 4">
    <name type="scientific">Asterophora parasitica</name>
    <dbReference type="NCBI Taxonomy" id="117018"/>
    <lineage>
        <taxon>Eukaryota</taxon>
        <taxon>Fungi</taxon>
        <taxon>Dikarya</taxon>
        <taxon>Basidiomycota</taxon>
        <taxon>Agaricomycotina</taxon>
        <taxon>Agaricomycetes</taxon>
        <taxon>Agaricomycetidae</taxon>
        <taxon>Agaricales</taxon>
        <taxon>Tricholomatineae</taxon>
        <taxon>Lyophyllaceae</taxon>
        <taxon>Asterophora</taxon>
    </lineage>
</organism>
<dbReference type="PROSITE" id="PS50011">
    <property type="entry name" value="PROTEIN_KINASE_DOM"/>
    <property type="match status" value="1"/>
</dbReference>
<feature type="domain" description="Protein kinase" evidence="2">
    <location>
        <begin position="111"/>
        <end position="382"/>
    </location>
</feature>
<keyword evidence="1" id="KW-0732">Signal</keyword>
<dbReference type="PANTHER" id="PTHR44167">
    <property type="entry name" value="OVARIAN-SPECIFIC SERINE/THREONINE-PROTEIN KINASE LOK-RELATED"/>
    <property type="match status" value="1"/>
</dbReference>
<reference evidence="3" key="2">
    <citation type="submission" date="2021-10" db="EMBL/GenBank/DDBJ databases">
        <title>Phylogenomics reveals ancestral predisposition of the termite-cultivated fungus Termitomyces towards a domesticated lifestyle.</title>
        <authorList>
            <person name="Auxier B."/>
            <person name="Grum-Grzhimaylo A."/>
            <person name="Cardenas M.E."/>
            <person name="Lodge J.D."/>
            <person name="Laessoe T."/>
            <person name="Pedersen O."/>
            <person name="Smith M.E."/>
            <person name="Kuyper T.W."/>
            <person name="Franco-Molano E.A."/>
            <person name="Baroni T.J."/>
            <person name="Aanen D.K."/>
        </authorList>
    </citation>
    <scope>NUCLEOTIDE SEQUENCE</scope>
    <source>
        <strain evidence="3">AP01</strain>
        <tissue evidence="3">Mycelium</tissue>
    </source>
</reference>
<protein>
    <recommendedName>
        <fullName evidence="2">Protein kinase domain-containing protein</fullName>
    </recommendedName>
</protein>
<dbReference type="InterPro" id="IPR011009">
    <property type="entry name" value="Kinase-like_dom_sf"/>
</dbReference>
<feature type="chain" id="PRO_5040436282" description="Protein kinase domain-containing protein" evidence="1">
    <location>
        <begin position="21"/>
        <end position="382"/>
    </location>
</feature>
<dbReference type="InterPro" id="IPR000719">
    <property type="entry name" value="Prot_kinase_dom"/>
</dbReference>
<keyword evidence="4" id="KW-1185">Reference proteome</keyword>